<dbReference type="KEGG" id="vgo:GJW-30_1_00805"/>
<feature type="region of interest" description="Disordered" evidence="1">
    <location>
        <begin position="180"/>
        <end position="206"/>
    </location>
</feature>
<evidence type="ECO:0000313" key="2">
    <source>
        <dbReference type="EMBL" id="BAT58281.1"/>
    </source>
</evidence>
<name>A0A0S3PQU5_9BRAD</name>
<protein>
    <submittedName>
        <fullName evidence="2">Uncharacterized protein</fullName>
    </submittedName>
</protein>
<organism evidence="2 3">
    <name type="scientific">Variibacter gotjawalensis</name>
    <dbReference type="NCBI Taxonomy" id="1333996"/>
    <lineage>
        <taxon>Bacteria</taxon>
        <taxon>Pseudomonadati</taxon>
        <taxon>Pseudomonadota</taxon>
        <taxon>Alphaproteobacteria</taxon>
        <taxon>Hyphomicrobiales</taxon>
        <taxon>Nitrobacteraceae</taxon>
        <taxon>Variibacter</taxon>
    </lineage>
</organism>
<keyword evidence="3" id="KW-1185">Reference proteome</keyword>
<reference evidence="2 3" key="1">
    <citation type="submission" date="2015-08" db="EMBL/GenBank/DDBJ databases">
        <title>Investigation of the bacterial diversity of lava forest soil.</title>
        <authorList>
            <person name="Lee J.S."/>
        </authorList>
    </citation>
    <scope>NUCLEOTIDE SEQUENCE [LARGE SCALE GENOMIC DNA]</scope>
    <source>
        <strain evidence="2 3">GJW-30</strain>
    </source>
</reference>
<dbReference type="EMBL" id="AP014946">
    <property type="protein sequence ID" value="BAT58281.1"/>
    <property type="molecule type" value="Genomic_DNA"/>
</dbReference>
<dbReference type="Proteomes" id="UP000236884">
    <property type="component" value="Chromosome"/>
</dbReference>
<evidence type="ECO:0000313" key="3">
    <source>
        <dbReference type="Proteomes" id="UP000236884"/>
    </source>
</evidence>
<dbReference type="RefSeq" id="WP_096351940.1">
    <property type="nucleotide sequence ID" value="NZ_AP014946.1"/>
</dbReference>
<dbReference type="AlphaFoldDB" id="A0A0S3PQU5"/>
<accession>A0A0S3PQU5</accession>
<proteinExistence type="predicted"/>
<evidence type="ECO:0000256" key="1">
    <source>
        <dbReference type="SAM" id="MobiDB-lite"/>
    </source>
</evidence>
<sequence>MLPTLRFLLAAIAMACVITFALLSQIASYLPNAGHARARAAALPPPADTHQKILLISQAAARRHVELERLMRLTDTAPVATATAVEIVAPAASNVAKIADEPRIVVAALTPAQLTVDATLEANFSLASTSAFHIVDATIVTAVQEATLVQESALVEEPQPQMTDEAPLVTLALPAQETYAQPEPDLTPGKPLPKTVKMPRKKPTAKAAPVKTAAAVKKITPAPVKKLKVAAAVKKPAAKPARKPAAPKAAPADAAYTFPFSF</sequence>
<gene>
    <name evidence="2" type="ORF">GJW-30_1_00805</name>
</gene>